<evidence type="ECO:0000313" key="2">
    <source>
        <dbReference type="EMBL" id="OUE01208.1"/>
    </source>
</evidence>
<accession>A0A251XF64</accession>
<evidence type="ECO:0000256" key="1">
    <source>
        <dbReference type="SAM" id="MobiDB-lite"/>
    </source>
</evidence>
<proteinExistence type="predicted"/>
<reference evidence="2 3" key="1">
    <citation type="submission" date="2016-08" db="EMBL/GenBank/DDBJ databases">
        <title>Genome sequence of Clavibacter michiganensis subsp. michiganensis strain CASJ007.</title>
        <authorList>
            <person name="Thapa S.P."/>
            <person name="Coaker G."/>
        </authorList>
    </citation>
    <scope>NUCLEOTIDE SEQUENCE [LARGE SCALE GENOMIC DNA]</scope>
    <source>
        <strain evidence="2">CASJ007</strain>
    </source>
</reference>
<sequence>MRPLAVASPRSCSGCDVKNCHGVVAPHSSPMKSIGVKGDVSVRTAASASPPSSSVAVRRSPVARLPIWSWFWFATTRRCAGIRSVSSGRPCTRPRNDDQVPSWKKPRVITLARAPSDAKSS</sequence>
<protein>
    <submittedName>
        <fullName evidence="2">Uncharacterized protein</fullName>
    </submittedName>
</protein>
<keyword evidence="3" id="KW-1185">Reference proteome</keyword>
<comment type="caution">
    <text evidence="2">The sequence shown here is derived from an EMBL/GenBank/DDBJ whole genome shotgun (WGS) entry which is preliminary data.</text>
</comment>
<organism evidence="2 3">
    <name type="scientific">Clavibacter michiganensis subsp. michiganensis</name>
    <dbReference type="NCBI Taxonomy" id="33013"/>
    <lineage>
        <taxon>Bacteria</taxon>
        <taxon>Bacillati</taxon>
        <taxon>Actinomycetota</taxon>
        <taxon>Actinomycetes</taxon>
        <taxon>Micrococcales</taxon>
        <taxon>Microbacteriaceae</taxon>
        <taxon>Clavibacter</taxon>
    </lineage>
</organism>
<name>A0A251XF64_CLAMM</name>
<dbReference type="EMBL" id="MDHH01000003">
    <property type="protein sequence ID" value="OUE01208.1"/>
    <property type="molecule type" value="Genomic_DNA"/>
</dbReference>
<evidence type="ECO:0000313" key="3">
    <source>
        <dbReference type="Proteomes" id="UP000195062"/>
    </source>
</evidence>
<gene>
    <name evidence="2" type="ORF">CMMCAS07_12945</name>
</gene>
<dbReference type="AlphaFoldDB" id="A0A251XF64"/>
<feature type="region of interest" description="Disordered" evidence="1">
    <location>
        <begin position="84"/>
        <end position="103"/>
    </location>
</feature>
<dbReference type="Proteomes" id="UP000195062">
    <property type="component" value="Unassembled WGS sequence"/>
</dbReference>